<protein>
    <submittedName>
        <fullName evidence="1">Uncharacterized protein</fullName>
    </submittedName>
</protein>
<gene>
    <name evidence="1" type="ORF">FDV58_21165</name>
</gene>
<dbReference type="Proteomes" id="UP000305095">
    <property type="component" value="Unassembled WGS sequence"/>
</dbReference>
<name>A0A4U6S4P6_BRAEL</name>
<organism evidence="1 2">
    <name type="scientific">Bradyrhizobium elkanii</name>
    <dbReference type="NCBI Taxonomy" id="29448"/>
    <lineage>
        <taxon>Bacteria</taxon>
        <taxon>Pseudomonadati</taxon>
        <taxon>Pseudomonadota</taxon>
        <taxon>Alphaproteobacteria</taxon>
        <taxon>Hyphomicrobiales</taxon>
        <taxon>Nitrobacteraceae</taxon>
        <taxon>Bradyrhizobium</taxon>
    </lineage>
</organism>
<proteinExistence type="predicted"/>
<comment type="caution">
    <text evidence="1">The sequence shown here is derived from an EMBL/GenBank/DDBJ whole genome shotgun (WGS) entry which is preliminary data.</text>
</comment>
<reference evidence="1 2" key="1">
    <citation type="submission" date="2019-05" db="EMBL/GenBank/DDBJ databases">
        <title>Draft Genome of Bradyrhizobium elkanii strain SEMIA 938, Used in Commercial Inoculants for Lupinus spp. in Brazil.</title>
        <authorList>
            <person name="Hungria M."/>
            <person name="Delamuta J.R.M."/>
            <person name="Ribeiro R.A."/>
            <person name="Nogueira M.A."/>
        </authorList>
    </citation>
    <scope>NUCLEOTIDE SEQUENCE [LARGE SCALE GENOMIC DNA]</scope>
    <source>
        <strain evidence="1 2">Semia 938</strain>
    </source>
</reference>
<evidence type="ECO:0000313" key="2">
    <source>
        <dbReference type="Proteomes" id="UP000305095"/>
    </source>
</evidence>
<evidence type="ECO:0000313" key="1">
    <source>
        <dbReference type="EMBL" id="TKV79666.1"/>
    </source>
</evidence>
<dbReference type="EMBL" id="SZZP01000012">
    <property type="protein sequence ID" value="TKV79666.1"/>
    <property type="molecule type" value="Genomic_DNA"/>
</dbReference>
<accession>A0A4U6S4P6</accession>
<dbReference type="RefSeq" id="WP_137479951.1">
    <property type="nucleotide sequence ID" value="NZ_SZZP01000012.1"/>
</dbReference>
<sequence>MKVFMTDHGGTRRFKSWRSIFRKEASIVKAAEGELAGSIAGNDTMNPGIEGIVGMYVKLGELDTLQRMKEHRQSLLDQCVDTANFSFDVTRSIYKGDLEVIEAGIESLYGEITGHVDVCNETRIGGWALYNQHPDKRVAIDIYFNGNLVGEVVADEFRNDLLKLNKGDGHHAFVFVPPSGSYQPPLQIEVRAAKRKVLKAVTIEPPAAAVEPETAVEPEMDAEAE</sequence>
<dbReference type="AlphaFoldDB" id="A0A4U6S4P6"/>